<dbReference type="InterPro" id="IPR001733">
    <property type="entry name" value="Peptidase_S26B"/>
</dbReference>
<dbReference type="GO" id="GO:0009003">
    <property type="term" value="F:signal peptidase activity"/>
    <property type="evidence" value="ECO:0007669"/>
    <property type="project" value="UniProtKB-EC"/>
</dbReference>
<keyword evidence="3" id="KW-1133">Transmembrane helix</keyword>
<dbReference type="Proteomes" id="UP000195062">
    <property type="component" value="Unassembled WGS sequence"/>
</dbReference>
<dbReference type="SUPFAM" id="SSF51306">
    <property type="entry name" value="LexA/Signal peptidase"/>
    <property type="match status" value="1"/>
</dbReference>
<keyword evidence="2" id="KW-0812">Transmembrane</keyword>
<dbReference type="OMA" id="AVITHRI"/>
<dbReference type="RefSeq" id="WP_012037933.1">
    <property type="nucleotide sequence ID" value="NZ_CP047051.1"/>
</dbReference>
<dbReference type="EC" id="3.4.21.89" evidence="5"/>
<dbReference type="GO" id="GO:0016020">
    <property type="term" value="C:membrane"/>
    <property type="evidence" value="ECO:0007669"/>
    <property type="project" value="UniProtKB-SubCell"/>
</dbReference>
<name>A0A251YPE9_CLAMM</name>
<dbReference type="CDD" id="cd06530">
    <property type="entry name" value="S26_SPase_I"/>
    <property type="match status" value="1"/>
</dbReference>
<dbReference type="AlphaFoldDB" id="A0A251YPE9"/>
<dbReference type="NCBIfam" id="TIGR02228">
    <property type="entry name" value="sigpep_I_arch"/>
    <property type="match status" value="1"/>
</dbReference>
<evidence type="ECO:0000313" key="7">
    <source>
        <dbReference type="Proteomes" id="UP000195062"/>
    </source>
</evidence>
<protein>
    <recommendedName>
        <fullName evidence="5">Signal peptidase I</fullName>
        <ecNumber evidence="5">3.4.21.89</ecNumber>
    </recommendedName>
</protein>
<evidence type="ECO:0000256" key="1">
    <source>
        <dbReference type="ARBA" id="ARBA00004370"/>
    </source>
</evidence>
<proteinExistence type="predicted"/>
<organism evidence="6 7">
    <name type="scientific">Clavibacter michiganensis subsp. michiganensis</name>
    <dbReference type="NCBI Taxonomy" id="33013"/>
    <lineage>
        <taxon>Bacteria</taxon>
        <taxon>Bacillati</taxon>
        <taxon>Actinomycetota</taxon>
        <taxon>Actinomycetes</taxon>
        <taxon>Micrococcales</taxon>
        <taxon>Microbacteriaceae</taxon>
        <taxon>Clavibacter</taxon>
    </lineage>
</organism>
<reference evidence="6 7" key="1">
    <citation type="submission" date="2016-08" db="EMBL/GenBank/DDBJ databases">
        <title>Genome sequence of Clavibacter michiganensis subsp. michiganensis strain CASJ007.</title>
        <authorList>
            <person name="Thapa S.P."/>
            <person name="Coaker G."/>
        </authorList>
    </citation>
    <scope>NUCLEOTIDE SEQUENCE [LARGE SCALE GENOMIC DNA]</scope>
    <source>
        <strain evidence="6">CASJ007</strain>
    </source>
</reference>
<dbReference type="InterPro" id="IPR036286">
    <property type="entry name" value="LexA/Signal_pep-like_sf"/>
</dbReference>
<sequence length="266" mass="27472">MPRLLPRLRARHADALARPADDLAPVELEAGTRPRGGVTQLARSAAVGLSVGILLLVIALAAVLLVVPKVSGSVPLTILTQSMEPTLPPGTLIVVRPVDPDALEIGDVATYQIRSGDPAVITHRITAIASASDGTRSFTFKGDNNASPDSLPVTPGQIQGEVWYSVPLVGWANQAVNGQARSWIIPAAAVALLAYAAVTIITGAVQTRKRRTASAAADVVAEGDHVHSDAMAAGVAEAARVDPSHPGVDATEPAPAAVRLRGRHRG</sequence>
<evidence type="ECO:0000313" key="6">
    <source>
        <dbReference type="EMBL" id="OUE01456.1"/>
    </source>
</evidence>
<comment type="caution">
    <text evidence="6">The sequence shown here is derived from an EMBL/GenBank/DDBJ whole genome shotgun (WGS) entry which is preliminary data.</text>
</comment>
<keyword evidence="7" id="KW-1185">Reference proteome</keyword>
<dbReference type="PANTHER" id="PTHR10806:SF6">
    <property type="entry name" value="SIGNAL PEPTIDASE COMPLEX CATALYTIC SUBUNIT SEC11"/>
    <property type="match status" value="1"/>
</dbReference>
<keyword evidence="4" id="KW-0472">Membrane</keyword>
<accession>A0A251YPE9</accession>
<evidence type="ECO:0000256" key="5">
    <source>
        <dbReference type="NCBIfam" id="TIGR02228"/>
    </source>
</evidence>
<comment type="subcellular location">
    <subcellularLocation>
        <location evidence="1">Membrane</location>
    </subcellularLocation>
</comment>
<dbReference type="GO" id="GO:0006465">
    <property type="term" value="P:signal peptide processing"/>
    <property type="evidence" value="ECO:0007669"/>
    <property type="project" value="UniProtKB-UniRule"/>
</dbReference>
<dbReference type="GO" id="GO:0004252">
    <property type="term" value="F:serine-type endopeptidase activity"/>
    <property type="evidence" value="ECO:0007669"/>
    <property type="project" value="UniProtKB-UniRule"/>
</dbReference>
<evidence type="ECO:0000256" key="2">
    <source>
        <dbReference type="ARBA" id="ARBA00022692"/>
    </source>
</evidence>
<evidence type="ECO:0000256" key="4">
    <source>
        <dbReference type="ARBA" id="ARBA00023136"/>
    </source>
</evidence>
<dbReference type="PANTHER" id="PTHR10806">
    <property type="entry name" value="SIGNAL PEPTIDASE COMPLEX CATALYTIC SUBUNIT SEC11"/>
    <property type="match status" value="1"/>
</dbReference>
<dbReference type="EMBL" id="MDHH01000003">
    <property type="protein sequence ID" value="OUE01456.1"/>
    <property type="molecule type" value="Genomic_DNA"/>
</dbReference>
<dbReference type="InterPro" id="IPR019533">
    <property type="entry name" value="Peptidase_S26"/>
</dbReference>
<gene>
    <name evidence="6" type="primary">sipW</name>
    <name evidence="6" type="ORF">CMMCAS07_14195</name>
</gene>
<evidence type="ECO:0000256" key="3">
    <source>
        <dbReference type="ARBA" id="ARBA00022989"/>
    </source>
</evidence>